<keyword evidence="4" id="KW-1185">Reference proteome</keyword>
<keyword evidence="2" id="KW-0812">Transmembrane</keyword>
<dbReference type="OrthoDB" id="5420330at2"/>
<feature type="transmembrane region" description="Helical" evidence="2">
    <location>
        <begin position="37"/>
        <end position="59"/>
    </location>
</feature>
<accession>A0A562S775</accession>
<keyword evidence="2" id="KW-0472">Membrane</keyword>
<dbReference type="AlphaFoldDB" id="A0A562S775"/>
<reference evidence="3 4" key="1">
    <citation type="submission" date="2019-07" db="EMBL/GenBank/DDBJ databases">
        <title>Genome sequencing of 100 strains of the haloalkaliphilic chemolithoautotrophic sulfur-oxidizing bacterium Thioalkalivibrio.</title>
        <authorList>
            <person name="Muyzer G."/>
        </authorList>
    </citation>
    <scope>NUCLEOTIDE SEQUENCE [LARGE SCALE GENOMIC DNA]</scope>
    <source>
        <strain evidence="3 4">ASO4-4</strain>
    </source>
</reference>
<organism evidence="3 4">
    <name type="scientific">Desulfobotulus alkaliphilus</name>
    <dbReference type="NCBI Taxonomy" id="622671"/>
    <lineage>
        <taxon>Bacteria</taxon>
        <taxon>Pseudomonadati</taxon>
        <taxon>Thermodesulfobacteriota</taxon>
        <taxon>Desulfobacteria</taxon>
        <taxon>Desulfobacterales</taxon>
        <taxon>Desulfobacteraceae</taxon>
        <taxon>Desulfobotulus</taxon>
    </lineage>
</organism>
<evidence type="ECO:0000313" key="4">
    <source>
        <dbReference type="Proteomes" id="UP000318307"/>
    </source>
</evidence>
<dbReference type="RefSeq" id="WP_144681088.1">
    <property type="nucleotide sequence ID" value="NZ_VLLC01000001.1"/>
</dbReference>
<evidence type="ECO:0000256" key="2">
    <source>
        <dbReference type="SAM" id="Phobius"/>
    </source>
</evidence>
<comment type="caution">
    <text evidence="3">The sequence shown here is derived from an EMBL/GenBank/DDBJ whole genome shotgun (WGS) entry which is preliminary data.</text>
</comment>
<sequence length="219" mass="24595">MEKKQAERKTSPKKKGKKSEPEPPPPPPPPKKSRKKIFLMVFMAGVLAIGGAFALLYLLGGEKEEKPAVYPALALPHIPMDDELLAFTWQHIPQSYEALTGLNAEISVITEEMERIESIAARFPEQRRITQTEIREWESLKRELETGLSRSATALQALHVTLLVNPERGKTAIASEAGAITSGLQAMHEGSREKTLRLNPDPLRRPPSFFEKITQWLPW</sequence>
<feature type="compositionally biased region" description="Basic and acidic residues" evidence="1">
    <location>
        <begin position="1"/>
        <end position="10"/>
    </location>
</feature>
<keyword evidence="2" id="KW-1133">Transmembrane helix</keyword>
<evidence type="ECO:0000313" key="3">
    <source>
        <dbReference type="EMBL" id="TWI77232.1"/>
    </source>
</evidence>
<evidence type="ECO:0000256" key="1">
    <source>
        <dbReference type="SAM" id="MobiDB-lite"/>
    </source>
</evidence>
<name>A0A562S775_9BACT</name>
<protein>
    <submittedName>
        <fullName evidence="3">Uncharacterized protein</fullName>
    </submittedName>
</protein>
<dbReference type="EMBL" id="VLLC01000001">
    <property type="protein sequence ID" value="TWI77232.1"/>
    <property type="molecule type" value="Genomic_DNA"/>
</dbReference>
<feature type="region of interest" description="Disordered" evidence="1">
    <location>
        <begin position="1"/>
        <end position="33"/>
    </location>
</feature>
<gene>
    <name evidence="3" type="ORF">LZ24_00032</name>
</gene>
<proteinExistence type="predicted"/>
<dbReference type="Proteomes" id="UP000318307">
    <property type="component" value="Unassembled WGS sequence"/>
</dbReference>